<keyword evidence="3" id="KW-1185">Reference proteome</keyword>
<comment type="caution">
    <text evidence="2">The sequence shown here is derived from an EMBL/GenBank/DDBJ whole genome shotgun (WGS) entry which is preliminary data.</text>
</comment>
<dbReference type="AlphaFoldDB" id="A0A0W0RJ85"/>
<gene>
    <name evidence="2" type="ORF">Lboz_2690</name>
</gene>
<evidence type="ECO:0000256" key="1">
    <source>
        <dbReference type="SAM" id="Coils"/>
    </source>
</evidence>
<dbReference type="PATRIC" id="fig|447.4.peg.2862"/>
<dbReference type="OrthoDB" id="5650316at2"/>
<organism evidence="2 3">
    <name type="scientific">Legionella bozemanae</name>
    <name type="common">Fluoribacter bozemanae</name>
    <dbReference type="NCBI Taxonomy" id="447"/>
    <lineage>
        <taxon>Bacteria</taxon>
        <taxon>Pseudomonadati</taxon>
        <taxon>Pseudomonadota</taxon>
        <taxon>Gammaproteobacteria</taxon>
        <taxon>Legionellales</taxon>
        <taxon>Legionellaceae</taxon>
        <taxon>Legionella</taxon>
    </lineage>
</organism>
<dbReference type="Proteomes" id="UP000054695">
    <property type="component" value="Unassembled WGS sequence"/>
</dbReference>
<dbReference type="EMBL" id="LNXU01000032">
    <property type="protein sequence ID" value="KTC71113.1"/>
    <property type="molecule type" value="Genomic_DNA"/>
</dbReference>
<protein>
    <submittedName>
        <fullName evidence="2">Uncharacterized protein</fullName>
    </submittedName>
</protein>
<accession>A0A0W0RJ85</accession>
<sequence>MPSIYEDALWEAVSKKEYDHVKTLINDHPELVNAVNSNGRTLLMRVVLALVPPLDLIQFIAKHPDLSFENKSPEATQTTVGAILSTGRPDILDIFAKDARIVFDGDKLAYAIAKKNLESAAKGKVENYTKMLTIIRDATIRHAIATDDPSLLERLEKAGDNLSEALSDGKLPVRLITKESPAPKVKSWFQSQIGKNGASIATHVDSFFAHTQEMQKTKEQMDELNRRKLEDDIKLLDKTYASTLESVDKVVSSMSLSS</sequence>
<name>A0A0W0RJ85_LEGBO</name>
<keyword evidence="1" id="KW-0175">Coiled coil</keyword>
<dbReference type="RefSeq" id="WP_058460284.1">
    <property type="nucleotide sequence ID" value="NZ_CAAAIY010000002.1"/>
</dbReference>
<reference evidence="2 3" key="1">
    <citation type="submission" date="2015-11" db="EMBL/GenBank/DDBJ databases">
        <title>Genomic analysis of 38 Legionella species identifies large and diverse effector repertoires.</title>
        <authorList>
            <person name="Burstein D."/>
            <person name="Amaro F."/>
            <person name="Zusman T."/>
            <person name="Lifshitz Z."/>
            <person name="Cohen O."/>
            <person name="Gilbert J.A."/>
            <person name="Pupko T."/>
            <person name="Shuman H.A."/>
            <person name="Segal G."/>
        </authorList>
    </citation>
    <scope>NUCLEOTIDE SEQUENCE [LARGE SCALE GENOMIC DNA]</scope>
    <source>
        <strain evidence="2 3">WIGA</strain>
    </source>
</reference>
<evidence type="ECO:0000313" key="3">
    <source>
        <dbReference type="Proteomes" id="UP000054695"/>
    </source>
</evidence>
<feature type="coiled-coil region" evidence="1">
    <location>
        <begin position="207"/>
        <end position="234"/>
    </location>
</feature>
<evidence type="ECO:0000313" key="2">
    <source>
        <dbReference type="EMBL" id="KTC71113.1"/>
    </source>
</evidence>
<proteinExistence type="predicted"/>